<sequence>MPSVNLQLLKRDDQQHILSQLSGLASTAASVTLLAGREAYHSLKLLELGRGIIMGFAIDSRSDVSDLKANHQLKFYHLRVEINSLRGDMTYASEDQYLSSAMSRRWDAFKEMEAVLTLIRSLAESLSLGLIKSVQS</sequence>
<gene>
    <name evidence="1" type="ORF">L873DRAFT_1924290</name>
</gene>
<reference evidence="1 2" key="1">
    <citation type="journal article" date="2018" name="Nat. Ecol. Evol.">
        <title>Pezizomycetes genomes reveal the molecular basis of ectomycorrhizal truffle lifestyle.</title>
        <authorList>
            <person name="Murat C."/>
            <person name="Payen T."/>
            <person name="Noel B."/>
            <person name="Kuo A."/>
            <person name="Morin E."/>
            <person name="Chen J."/>
            <person name="Kohler A."/>
            <person name="Krizsan K."/>
            <person name="Balestrini R."/>
            <person name="Da Silva C."/>
            <person name="Montanini B."/>
            <person name="Hainaut M."/>
            <person name="Levati E."/>
            <person name="Barry K.W."/>
            <person name="Belfiori B."/>
            <person name="Cichocki N."/>
            <person name="Clum A."/>
            <person name="Dockter R.B."/>
            <person name="Fauchery L."/>
            <person name="Guy J."/>
            <person name="Iotti M."/>
            <person name="Le Tacon F."/>
            <person name="Lindquist E.A."/>
            <person name="Lipzen A."/>
            <person name="Malagnac F."/>
            <person name="Mello A."/>
            <person name="Molinier V."/>
            <person name="Miyauchi S."/>
            <person name="Poulain J."/>
            <person name="Riccioni C."/>
            <person name="Rubini A."/>
            <person name="Sitrit Y."/>
            <person name="Splivallo R."/>
            <person name="Traeger S."/>
            <person name="Wang M."/>
            <person name="Zifcakova L."/>
            <person name="Wipf D."/>
            <person name="Zambonelli A."/>
            <person name="Paolocci F."/>
            <person name="Nowrousian M."/>
            <person name="Ottonello S."/>
            <person name="Baldrian P."/>
            <person name="Spatafora J.W."/>
            <person name="Henrissat B."/>
            <person name="Nagy L.G."/>
            <person name="Aury J.M."/>
            <person name="Wincker P."/>
            <person name="Grigoriev I.V."/>
            <person name="Bonfante P."/>
            <person name="Martin F.M."/>
        </authorList>
    </citation>
    <scope>NUCLEOTIDE SEQUENCE [LARGE SCALE GENOMIC DNA]</scope>
    <source>
        <strain evidence="1 2">120613-1</strain>
    </source>
</reference>
<name>A0A3N4IRA5_9PEZI</name>
<organism evidence="1 2">
    <name type="scientific">Choiromyces venosus 120613-1</name>
    <dbReference type="NCBI Taxonomy" id="1336337"/>
    <lineage>
        <taxon>Eukaryota</taxon>
        <taxon>Fungi</taxon>
        <taxon>Dikarya</taxon>
        <taxon>Ascomycota</taxon>
        <taxon>Pezizomycotina</taxon>
        <taxon>Pezizomycetes</taxon>
        <taxon>Pezizales</taxon>
        <taxon>Tuberaceae</taxon>
        <taxon>Choiromyces</taxon>
    </lineage>
</organism>
<dbReference type="STRING" id="1336337.A0A3N4IRA5"/>
<evidence type="ECO:0000313" key="1">
    <source>
        <dbReference type="EMBL" id="RPA88469.1"/>
    </source>
</evidence>
<dbReference type="Proteomes" id="UP000276215">
    <property type="component" value="Unassembled WGS sequence"/>
</dbReference>
<accession>A0A3N4IRA5</accession>
<protein>
    <submittedName>
        <fullName evidence="1">Uncharacterized protein</fullName>
    </submittedName>
</protein>
<dbReference type="OrthoDB" id="9991317at2759"/>
<proteinExistence type="predicted"/>
<evidence type="ECO:0000313" key="2">
    <source>
        <dbReference type="Proteomes" id="UP000276215"/>
    </source>
</evidence>
<dbReference type="EMBL" id="ML120970">
    <property type="protein sequence ID" value="RPA88469.1"/>
    <property type="molecule type" value="Genomic_DNA"/>
</dbReference>
<keyword evidence="2" id="KW-1185">Reference proteome</keyword>
<dbReference type="AlphaFoldDB" id="A0A3N4IRA5"/>